<feature type="compositionally biased region" description="Low complexity" evidence="1">
    <location>
        <begin position="21"/>
        <end position="35"/>
    </location>
</feature>
<evidence type="ECO:0000313" key="2">
    <source>
        <dbReference type="EMBL" id="RCH85336.1"/>
    </source>
</evidence>
<accession>A0A367J5Y9</accession>
<proteinExistence type="predicted"/>
<dbReference type="Proteomes" id="UP000253551">
    <property type="component" value="Unassembled WGS sequence"/>
</dbReference>
<evidence type="ECO:0000256" key="1">
    <source>
        <dbReference type="SAM" id="MobiDB-lite"/>
    </source>
</evidence>
<protein>
    <submittedName>
        <fullName evidence="2">Uncharacterized protein</fullName>
    </submittedName>
</protein>
<gene>
    <name evidence="2" type="ORF">CU098_002741</name>
</gene>
<comment type="caution">
    <text evidence="2">The sequence shown here is derived from an EMBL/GenBank/DDBJ whole genome shotgun (WGS) entry which is preliminary data.</text>
</comment>
<name>A0A367J5Y9_RHIST</name>
<feature type="region of interest" description="Disordered" evidence="1">
    <location>
        <begin position="1"/>
        <end position="57"/>
    </location>
</feature>
<keyword evidence="3" id="KW-1185">Reference proteome</keyword>
<dbReference type="EMBL" id="PJQM01004198">
    <property type="protein sequence ID" value="RCH85336.1"/>
    <property type="molecule type" value="Genomic_DNA"/>
</dbReference>
<evidence type="ECO:0000313" key="3">
    <source>
        <dbReference type="Proteomes" id="UP000253551"/>
    </source>
</evidence>
<dbReference type="AlphaFoldDB" id="A0A367J5Y9"/>
<feature type="non-terminal residue" evidence="2">
    <location>
        <position position="94"/>
    </location>
</feature>
<feature type="compositionally biased region" description="Polar residues" evidence="1">
    <location>
        <begin position="40"/>
        <end position="54"/>
    </location>
</feature>
<organism evidence="2 3">
    <name type="scientific">Rhizopus stolonifer</name>
    <name type="common">Rhizopus nigricans</name>
    <dbReference type="NCBI Taxonomy" id="4846"/>
    <lineage>
        <taxon>Eukaryota</taxon>
        <taxon>Fungi</taxon>
        <taxon>Fungi incertae sedis</taxon>
        <taxon>Mucoromycota</taxon>
        <taxon>Mucoromycotina</taxon>
        <taxon>Mucoromycetes</taxon>
        <taxon>Mucorales</taxon>
        <taxon>Mucorineae</taxon>
        <taxon>Rhizopodaceae</taxon>
        <taxon>Rhizopus</taxon>
    </lineage>
</organism>
<feature type="compositionally biased region" description="Polar residues" evidence="1">
    <location>
        <begin position="1"/>
        <end position="10"/>
    </location>
</feature>
<reference evidence="2 3" key="1">
    <citation type="journal article" date="2018" name="G3 (Bethesda)">
        <title>Phylogenetic and Phylogenomic Definition of Rhizopus Species.</title>
        <authorList>
            <person name="Gryganskyi A.P."/>
            <person name="Golan J."/>
            <person name="Dolatabadi S."/>
            <person name="Mondo S."/>
            <person name="Robb S."/>
            <person name="Idnurm A."/>
            <person name="Muszewska A."/>
            <person name="Steczkiewicz K."/>
            <person name="Masonjones S."/>
            <person name="Liao H.L."/>
            <person name="Gajdeczka M.T."/>
            <person name="Anike F."/>
            <person name="Vuek A."/>
            <person name="Anishchenko I.M."/>
            <person name="Voigt K."/>
            <person name="de Hoog G.S."/>
            <person name="Smith M.E."/>
            <person name="Heitman J."/>
            <person name="Vilgalys R."/>
            <person name="Stajich J.E."/>
        </authorList>
    </citation>
    <scope>NUCLEOTIDE SEQUENCE [LARGE SCALE GENOMIC DNA]</scope>
    <source>
        <strain evidence="2 3">LSU 92-RS-03</strain>
    </source>
</reference>
<sequence length="94" mass="10468">MGNKLSTQNYMRARYKISKRPSPSSSCSATTISIAENTEDTSPNNRQVTSVSSLDRNKHAKTGICSRMTNTIQELDEDRMHATHFAVKTLFGSQ</sequence>